<evidence type="ECO:0008006" key="3">
    <source>
        <dbReference type="Google" id="ProtNLM"/>
    </source>
</evidence>
<dbReference type="Proteomes" id="UP000027443">
    <property type="component" value="Unassembled WGS sequence"/>
</dbReference>
<protein>
    <recommendedName>
        <fullName evidence="3">IrrE N-terminal-like domain-containing protein</fullName>
    </recommendedName>
</protein>
<comment type="caution">
    <text evidence="1">The sequence shown here is derived from an EMBL/GenBank/DDBJ whole genome shotgun (WGS) entry which is preliminary data.</text>
</comment>
<evidence type="ECO:0000313" key="2">
    <source>
        <dbReference type="Proteomes" id="UP000027443"/>
    </source>
</evidence>
<accession>A0ABR4S5R1</accession>
<reference evidence="1 2" key="1">
    <citation type="submission" date="2014-03" db="EMBL/GenBank/DDBJ databases">
        <title>Genome Sequence of Streptomyces wadayamensis A23 strain, an endophytic actinobacteria from Citrus reticulata.</title>
        <authorList>
            <person name="de Oliveira L.G."/>
            <person name="Tormet G.D."/>
            <person name="Marcon J."/>
            <person name="Samborsky M."/>
            <person name="Araujo W.L."/>
            <person name="de Azevedo J.L."/>
        </authorList>
    </citation>
    <scope>NUCLEOTIDE SEQUENCE [LARGE SCALE GENOMIC DNA]</scope>
    <source>
        <strain evidence="1 2">A23</strain>
    </source>
</reference>
<sequence>MWPGKGGREAAEPQASASAGAARRRFGRWRAVANRDVERDLHRTLRQELQDLGVKPPLDVEALCQALSHRRGRPLYLRAAPLETPGPSGLWVEYADFDVILYQEETSRLHQDHIILHEVGHILVAEKEAAPAETQVGTEESDEVPDVFVDGWAALLPVFDKKLIKRVAKRCSYEDGEECEVELSATIILEWSSVLDGAAPLSDDPALRRVESALGDQRGWL</sequence>
<dbReference type="EMBL" id="JHDU01000036">
    <property type="protein sequence ID" value="KDR60954.1"/>
    <property type="molecule type" value="Genomic_DNA"/>
</dbReference>
<organism evidence="1 2">
    <name type="scientific">Streptomyces wadayamensis</name>
    <dbReference type="NCBI Taxonomy" id="141454"/>
    <lineage>
        <taxon>Bacteria</taxon>
        <taxon>Bacillati</taxon>
        <taxon>Actinomycetota</taxon>
        <taxon>Actinomycetes</taxon>
        <taxon>Kitasatosporales</taxon>
        <taxon>Streptomycetaceae</taxon>
        <taxon>Streptomyces</taxon>
    </lineage>
</organism>
<evidence type="ECO:0000313" key="1">
    <source>
        <dbReference type="EMBL" id="KDR60954.1"/>
    </source>
</evidence>
<name>A0ABR4S5R1_9ACTN</name>
<keyword evidence="2" id="KW-1185">Reference proteome</keyword>
<proteinExistence type="predicted"/>
<gene>
    <name evidence="1" type="ORF">DC60_02940</name>
</gene>
<dbReference type="RefSeq" id="WP_241780645.1">
    <property type="nucleotide sequence ID" value="NZ_JHDU01000036.1"/>
</dbReference>